<comment type="caution">
    <text evidence="1">The sequence shown here is derived from an EMBL/GenBank/DDBJ whole genome shotgun (WGS) entry which is preliminary data.</text>
</comment>
<gene>
    <name evidence="1" type="ORF">FMOSSE_LOCUS7902</name>
</gene>
<dbReference type="EMBL" id="CAJVPP010001946">
    <property type="protein sequence ID" value="CAG8580060.1"/>
    <property type="molecule type" value="Genomic_DNA"/>
</dbReference>
<reference evidence="1" key="1">
    <citation type="submission" date="2021-06" db="EMBL/GenBank/DDBJ databases">
        <authorList>
            <person name="Kallberg Y."/>
            <person name="Tangrot J."/>
            <person name="Rosling A."/>
        </authorList>
    </citation>
    <scope>NUCLEOTIDE SEQUENCE</scope>
    <source>
        <strain evidence="1">87-6 pot B 2015</strain>
    </source>
</reference>
<organism evidence="1 2">
    <name type="scientific">Funneliformis mosseae</name>
    <name type="common">Endomycorrhizal fungus</name>
    <name type="synonym">Glomus mosseae</name>
    <dbReference type="NCBI Taxonomy" id="27381"/>
    <lineage>
        <taxon>Eukaryota</taxon>
        <taxon>Fungi</taxon>
        <taxon>Fungi incertae sedis</taxon>
        <taxon>Mucoromycota</taxon>
        <taxon>Glomeromycotina</taxon>
        <taxon>Glomeromycetes</taxon>
        <taxon>Glomerales</taxon>
        <taxon>Glomeraceae</taxon>
        <taxon>Funneliformis</taxon>
    </lineage>
</organism>
<evidence type="ECO:0000313" key="2">
    <source>
        <dbReference type="Proteomes" id="UP000789375"/>
    </source>
</evidence>
<accession>A0A9N9BYH5</accession>
<name>A0A9N9BYH5_FUNMO</name>
<proteinExistence type="predicted"/>
<evidence type="ECO:0000313" key="1">
    <source>
        <dbReference type="EMBL" id="CAG8580060.1"/>
    </source>
</evidence>
<sequence length="232" mass="26587">MVVVAAEQAANIENVSNRAYSPQISFLSISEIKEAQQDTTMANFSSSELTYNGSDQLPMRNLRRISITEFILEKMFMPSLLLSTPILIVTSYKRSIHQRNDAPISDDLQKLKTNYQQSIQHHTANAKNPSIDNLKTREYFFILLENEMKIIDKMLKTAKLLDTQFRLLREDMPNPIVMGVLSFITALSKGWNTLITGYLPKKIQSVCGRIQVYRNVEFVNDTCDRRKGLFIS</sequence>
<dbReference type="Proteomes" id="UP000789375">
    <property type="component" value="Unassembled WGS sequence"/>
</dbReference>
<dbReference type="AlphaFoldDB" id="A0A9N9BYH5"/>
<keyword evidence="2" id="KW-1185">Reference proteome</keyword>
<protein>
    <submittedName>
        <fullName evidence="1">575_t:CDS:1</fullName>
    </submittedName>
</protein>